<gene>
    <name evidence="1" type="ORF">CLO192961_LOCUS305404</name>
</gene>
<organism evidence="1 2">
    <name type="scientific">Bionectria ochroleuca</name>
    <name type="common">Gliocladium roseum</name>
    <dbReference type="NCBI Taxonomy" id="29856"/>
    <lineage>
        <taxon>Eukaryota</taxon>
        <taxon>Fungi</taxon>
        <taxon>Dikarya</taxon>
        <taxon>Ascomycota</taxon>
        <taxon>Pezizomycotina</taxon>
        <taxon>Sordariomycetes</taxon>
        <taxon>Hypocreomycetidae</taxon>
        <taxon>Hypocreales</taxon>
        <taxon>Bionectriaceae</taxon>
        <taxon>Clonostachys</taxon>
    </lineage>
</organism>
<dbReference type="Proteomes" id="UP000766486">
    <property type="component" value="Unassembled WGS sequence"/>
</dbReference>
<evidence type="ECO:0008006" key="3">
    <source>
        <dbReference type="Google" id="ProtNLM"/>
    </source>
</evidence>
<name>A0ABY6UKT4_BIOOC</name>
<reference evidence="1 2" key="1">
    <citation type="submission" date="2019-06" db="EMBL/GenBank/DDBJ databases">
        <authorList>
            <person name="Broberg M."/>
        </authorList>
    </citation>
    <scope>NUCLEOTIDE SEQUENCE [LARGE SCALE GENOMIC DNA]</scope>
</reference>
<comment type="caution">
    <text evidence="1">The sequence shown here is derived from an EMBL/GenBank/DDBJ whole genome shotgun (WGS) entry which is preliminary data.</text>
</comment>
<sequence>MASQSSDLFDTVLAYIRGIQMCLPVWNIDDNDLLTYSTILERVVPEVKALAWIYCELENQLLCMVLDCSEAEMKLDCRALPYPFMTVDKSLRDMFKIKQLYLMPNDPEISLQMLRRKMPFKATYSEIHVLSENAILIESLPETTNLSTGRFSGAGDFTIALTLSLLKHAQTVYFQLICGIQNQKHWCHFGDESANRQDLSLEKLWDFYVDSRHLPKKLHQSSDRLAMISNAIPGLVITASFRRGQGGKHYLEISNYQQGDENLCLGIYMESSKLNEEPPI</sequence>
<dbReference type="EMBL" id="CABFNS010000833">
    <property type="protein sequence ID" value="VUC31412.1"/>
    <property type="molecule type" value="Genomic_DNA"/>
</dbReference>
<evidence type="ECO:0000313" key="1">
    <source>
        <dbReference type="EMBL" id="VUC31412.1"/>
    </source>
</evidence>
<keyword evidence="2" id="KW-1185">Reference proteome</keyword>
<accession>A0ABY6UKT4</accession>
<protein>
    <recommendedName>
        <fullName evidence="3">HNH nuclease domain-containing protein</fullName>
    </recommendedName>
</protein>
<evidence type="ECO:0000313" key="2">
    <source>
        <dbReference type="Proteomes" id="UP000766486"/>
    </source>
</evidence>
<proteinExistence type="predicted"/>